<dbReference type="Pfam" id="PF07045">
    <property type="entry name" value="DUF1330"/>
    <property type="match status" value="1"/>
</dbReference>
<proteinExistence type="predicted"/>
<keyword evidence="3" id="KW-1185">Reference proteome</keyword>
<evidence type="ECO:0000313" key="3">
    <source>
        <dbReference type="Proteomes" id="UP001553161"/>
    </source>
</evidence>
<comment type="caution">
    <text evidence="2">The sequence shown here is derived from an EMBL/GenBank/DDBJ whole genome shotgun (WGS) entry which is preliminary data.</text>
</comment>
<dbReference type="RefSeq" id="WP_366191616.1">
    <property type="nucleotide sequence ID" value="NZ_JBFBVU010000003.1"/>
</dbReference>
<organism evidence="2 3">
    <name type="scientific">Meridianimarinicoccus marinus</name>
    <dbReference type="NCBI Taxonomy" id="3231483"/>
    <lineage>
        <taxon>Bacteria</taxon>
        <taxon>Pseudomonadati</taxon>
        <taxon>Pseudomonadota</taxon>
        <taxon>Alphaproteobacteria</taxon>
        <taxon>Rhodobacterales</taxon>
        <taxon>Paracoccaceae</taxon>
        <taxon>Meridianimarinicoccus</taxon>
    </lineage>
</organism>
<evidence type="ECO:0000313" key="2">
    <source>
        <dbReference type="EMBL" id="MEV8465851.1"/>
    </source>
</evidence>
<dbReference type="EMBL" id="JBFBVU010000003">
    <property type="protein sequence ID" value="MEV8465851.1"/>
    <property type="molecule type" value="Genomic_DNA"/>
</dbReference>
<reference evidence="2 3" key="1">
    <citation type="submission" date="2024-07" db="EMBL/GenBank/DDBJ databases">
        <authorList>
            <person name="Kang M."/>
        </authorList>
    </citation>
    <scope>NUCLEOTIDE SEQUENCE [LARGE SCALE GENOMIC DNA]</scope>
    <source>
        <strain evidence="2 3">DFM31</strain>
    </source>
</reference>
<gene>
    <name evidence="2" type="ORF">AB0T83_03535</name>
</gene>
<name>A0ABV3L2W0_9RHOB</name>
<protein>
    <submittedName>
        <fullName evidence="2">DUF1330 domain-containing protein</fullName>
    </submittedName>
</protein>
<sequence>MSKGYWIVHIKVTDPAPYPDYVRKAQPVIEAFGGTYLVRGGDSDVPEGEARPRHVVVAFPDLATARACYHSPEYQDAAAIRQSCAETDFTIVEGYA</sequence>
<dbReference type="PANTHER" id="PTHR41521">
    <property type="match status" value="1"/>
</dbReference>
<feature type="domain" description="DUF1330" evidence="1">
    <location>
        <begin position="3"/>
        <end position="95"/>
    </location>
</feature>
<dbReference type="PANTHER" id="PTHR41521:SF4">
    <property type="entry name" value="BLR0684 PROTEIN"/>
    <property type="match status" value="1"/>
</dbReference>
<dbReference type="Gene3D" id="3.30.70.100">
    <property type="match status" value="1"/>
</dbReference>
<dbReference type="InterPro" id="IPR011008">
    <property type="entry name" value="Dimeric_a/b-barrel"/>
</dbReference>
<dbReference type="Proteomes" id="UP001553161">
    <property type="component" value="Unassembled WGS sequence"/>
</dbReference>
<evidence type="ECO:0000259" key="1">
    <source>
        <dbReference type="Pfam" id="PF07045"/>
    </source>
</evidence>
<dbReference type="SUPFAM" id="SSF54909">
    <property type="entry name" value="Dimeric alpha+beta barrel"/>
    <property type="match status" value="1"/>
</dbReference>
<dbReference type="InterPro" id="IPR010753">
    <property type="entry name" value="DUF1330"/>
</dbReference>
<accession>A0ABV3L2W0</accession>